<dbReference type="SUPFAM" id="SSF52833">
    <property type="entry name" value="Thioredoxin-like"/>
    <property type="match status" value="1"/>
</dbReference>
<dbReference type="PANTHER" id="PTHR45694:SF18">
    <property type="entry name" value="GLUTAREDOXIN-1-RELATED"/>
    <property type="match status" value="1"/>
</dbReference>
<dbReference type="NCBIfam" id="TIGR02180">
    <property type="entry name" value="GRX_euk"/>
    <property type="match status" value="1"/>
</dbReference>
<dbReference type="Gene3D" id="3.40.30.10">
    <property type="entry name" value="Glutaredoxin"/>
    <property type="match status" value="1"/>
</dbReference>
<dbReference type="PRINTS" id="PR00160">
    <property type="entry name" value="GLUTAREDOXIN"/>
</dbReference>
<organism evidence="7 8">
    <name type="scientific">Adiantum capillus-veneris</name>
    <name type="common">Maidenhair fern</name>
    <dbReference type="NCBI Taxonomy" id="13818"/>
    <lineage>
        <taxon>Eukaryota</taxon>
        <taxon>Viridiplantae</taxon>
        <taxon>Streptophyta</taxon>
        <taxon>Embryophyta</taxon>
        <taxon>Tracheophyta</taxon>
        <taxon>Polypodiopsida</taxon>
        <taxon>Polypodiidae</taxon>
        <taxon>Polypodiales</taxon>
        <taxon>Pteridineae</taxon>
        <taxon>Pteridaceae</taxon>
        <taxon>Vittarioideae</taxon>
        <taxon>Adiantum</taxon>
    </lineage>
</organism>
<evidence type="ECO:0000256" key="5">
    <source>
        <dbReference type="ARBA" id="ARBA00023284"/>
    </source>
</evidence>
<keyword evidence="4" id="KW-1015">Disulfide bond</keyword>
<dbReference type="Pfam" id="PF00462">
    <property type="entry name" value="Glutaredoxin"/>
    <property type="match status" value="1"/>
</dbReference>
<proteinExistence type="inferred from homology"/>
<evidence type="ECO:0000256" key="4">
    <source>
        <dbReference type="ARBA" id="ARBA00023157"/>
    </source>
</evidence>
<keyword evidence="2" id="KW-0813">Transport</keyword>
<dbReference type="FunFam" id="3.40.30.10:FF:000093">
    <property type="entry name" value="Glutaredoxin 2"/>
    <property type="match status" value="1"/>
</dbReference>
<dbReference type="OrthoDB" id="418495at2759"/>
<dbReference type="PROSITE" id="PS51354">
    <property type="entry name" value="GLUTAREDOXIN_2"/>
    <property type="match status" value="1"/>
</dbReference>
<comment type="caution">
    <text evidence="7">The sequence shown here is derived from an EMBL/GenBank/DDBJ whole genome shotgun (WGS) entry which is preliminary data.</text>
</comment>
<dbReference type="AlphaFoldDB" id="A0A9D4U731"/>
<evidence type="ECO:0000256" key="2">
    <source>
        <dbReference type="ARBA" id="ARBA00022448"/>
    </source>
</evidence>
<dbReference type="EMBL" id="JABFUD020000022">
    <property type="protein sequence ID" value="KAI5062555.1"/>
    <property type="molecule type" value="Genomic_DNA"/>
</dbReference>
<evidence type="ECO:0000313" key="8">
    <source>
        <dbReference type="Proteomes" id="UP000886520"/>
    </source>
</evidence>
<keyword evidence="8" id="KW-1185">Reference proteome</keyword>
<evidence type="ECO:0000256" key="1">
    <source>
        <dbReference type="ARBA" id="ARBA00007190"/>
    </source>
</evidence>
<protein>
    <recommendedName>
        <fullName evidence="6">Glutaredoxin domain-containing protein</fullName>
    </recommendedName>
</protein>
<dbReference type="GO" id="GO:0005737">
    <property type="term" value="C:cytoplasm"/>
    <property type="evidence" value="ECO:0007669"/>
    <property type="project" value="TreeGrafter"/>
</dbReference>
<dbReference type="InterPro" id="IPR002109">
    <property type="entry name" value="Glutaredoxin"/>
</dbReference>
<dbReference type="PANTHER" id="PTHR45694">
    <property type="entry name" value="GLUTAREDOXIN 2"/>
    <property type="match status" value="1"/>
</dbReference>
<dbReference type="InterPro" id="IPR011767">
    <property type="entry name" value="GLR_AS"/>
</dbReference>
<dbReference type="InterPro" id="IPR017937">
    <property type="entry name" value="Thioredoxin_CS"/>
</dbReference>
<dbReference type="CDD" id="cd03419">
    <property type="entry name" value="GRX_GRXh_1_2_like"/>
    <property type="match status" value="1"/>
</dbReference>
<dbReference type="PROSITE" id="PS00194">
    <property type="entry name" value="THIOREDOXIN_1"/>
    <property type="match status" value="1"/>
</dbReference>
<gene>
    <name evidence="7" type="ORF">GOP47_0023094</name>
</gene>
<keyword evidence="3" id="KW-0249">Electron transport</keyword>
<reference evidence="7" key="1">
    <citation type="submission" date="2021-01" db="EMBL/GenBank/DDBJ databases">
        <title>Adiantum capillus-veneris genome.</title>
        <authorList>
            <person name="Fang Y."/>
            <person name="Liao Q."/>
        </authorList>
    </citation>
    <scope>NUCLEOTIDE SEQUENCE</scope>
    <source>
        <strain evidence="7">H3</strain>
        <tissue evidence="7">Leaf</tissue>
    </source>
</reference>
<evidence type="ECO:0000259" key="6">
    <source>
        <dbReference type="Pfam" id="PF00462"/>
    </source>
</evidence>
<dbReference type="InterPro" id="IPR014025">
    <property type="entry name" value="Glutaredoxin_subgr"/>
</dbReference>
<name>A0A9D4U731_ADICA</name>
<dbReference type="PROSITE" id="PS00195">
    <property type="entry name" value="GLUTAREDOXIN_1"/>
    <property type="match status" value="1"/>
</dbReference>
<dbReference type="GO" id="GO:0034599">
    <property type="term" value="P:cellular response to oxidative stress"/>
    <property type="evidence" value="ECO:0007669"/>
    <property type="project" value="TreeGrafter"/>
</dbReference>
<feature type="domain" description="Glutaredoxin" evidence="6">
    <location>
        <begin position="87"/>
        <end position="149"/>
    </location>
</feature>
<keyword evidence="5" id="KW-0676">Redox-active center</keyword>
<evidence type="ECO:0000313" key="7">
    <source>
        <dbReference type="EMBL" id="KAI5062555.1"/>
    </source>
</evidence>
<evidence type="ECO:0000256" key="3">
    <source>
        <dbReference type="ARBA" id="ARBA00022982"/>
    </source>
</evidence>
<dbReference type="InterPro" id="IPR011899">
    <property type="entry name" value="Glutaredoxin_euk/vir"/>
</dbReference>
<dbReference type="Proteomes" id="UP000886520">
    <property type="component" value="Chromosome 22"/>
</dbReference>
<sequence>MAASAFTPSFLSCVPSASAAWESNLQAPRNVVLPTQLCRFRLSPFTALPQHFHRISTPLAARSTSSTPSSPADLEELIKSRNSENSVVIYSKTWCPYCLRVKSLFKEVRVKPYVVELDELADEGEVQAALQRLTGQSTVPNVFIGGKHVGGCEDTLRLHHYKKLIPLLREANAEFL</sequence>
<comment type="similarity">
    <text evidence="1">Belongs to the glutaredoxin family. CPYC subfamily.</text>
</comment>
<accession>A0A9D4U731</accession>
<dbReference type="GO" id="GO:0015038">
    <property type="term" value="F:glutathione disulfide oxidoreductase activity"/>
    <property type="evidence" value="ECO:0007669"/>
    <property type="project" value="TreeGrafter"/>
</dbReference>
<dbReference type="InterPro" id="IPR036249">
    <property type="entry name" value="Thioredoxin-like_sf"/>
</dbReference>